<dbReference type="SUPFAM" id="SSF53850">
    <property type="entry name" value="Periplasmic binding protein-like II"/>
    <property type="match status" value="1"/>
</dbReference>
<accession>B8CR56</accession>
<dbReference type="EMBL" id="CP000472">
    <property type="protein sequence ID" value="ACJ29728.1"/>
    <property type="molecule type" value="Genomic_DNA"/>
</dbReference>
<sequence length="257" mass="29147">MGIIKYLLFTTLITYALTVQAAMAEKLDYLIIANQAEPFQINNDAAQTGVITDIIASLAQKKPLEIYPQVMPFKRYLYEIKKQTYLNWISYGSPTWRSADGNWAQNKRLSNQSLFSAKHIMATLKGNDQITGFNSALLGKTVILLKGFKYSGLEPMIEQYQMKVLESNSHKSALLALKNSRGDLFIEMKSRVLYSLKQQQIDPSLFKFTGISDTIAPVDIHFSYGDGVPNELVEWIDMQILMMKANGEITDILNHYQ</sequence>
<name>B8CR56_SHEPW</name>
<dbReference type="HOGENOM" id="CLU_088519_0_0_6"/>
<protein>
    <submittedName>
        <fullName evidence="1">Amino acid ABC transporter, periplasmic amino acid-binding portion, putative</fullName>
    </submittedName>
</protein>
<keyword evidence="2" id="KW-1185">Reference proteome</keyword>
<dbReference type="eggNOG" id="COG0834">
    <property type="taxonomic scope" value="Bacteria"/>
</dbReference>
<evidence type="ECO:0000313" key="1">
    <source>
        <dbReference type="EMBL" id="ACJ29728.1"/>
    </source>
</evidence>
<reference evidence="1 2" key="1">
    <citation type="journal article" date="2008" name="PLoS ONE">
        <title>Environmental adaptation: genomic analysis of the piezotolerant and psychrotolerant deep-sea iron reducing bacterium Shewanella piezotolerans WP3.</title>
        <authorList>
            <person name="Wang F."/>
            <person name="Wang J."/>
            <person name="Jian H."/>
            <person name="Zhang B."/>
            <person name="Li S."/>
            <person name="Wang F."/>
            <person name="Zeng X."/>
            <person name="Gao L."/>
            <person name="Bartlett D.H."/>
            <person name="Yu J."/>
            <person name="Hu S."/>
            <person name="Xiao X."/>
        </authorList>
    </citation>
    <scope>NUCLEOTIDE SEQUENCE [LARGE SCALE GENOMIC DNA]</scope>
    <source>
        <strain evidence="2">WP3 / JCM 13877</strain>
    </source>
</reference>
<gene>
    <name evidence="1" type="ordered locus">swp_3010</name>
</gene>
<dbReference type="STRING" id="225849.swp_3010"/>
<dbReference type="KEGG" id="swp:swp_3010"/>
<dbReference type="AlphaFoldDB" id="B8CR56"/>
<proteinExistence type="predicted"/>
<dbReference type="Proteomes" id="UP000000753">
    <property type="component" value="Chromosome"/>
</dbReference>
<evidence type="ECO:0000313" key="2">
    <source>
        <dbReference type="Proteomes" id="UP000000753"/>
    </source>
</evidence>
<dbReference type="Gene3D" id="3.40.190.10">
    <property type="entry name" value="Periplasmic binding protein-like II"/>
    <property type="match status" value="2"/>
</dbReference>
<organism evidence="1 2">
    <name type="scientific">Shewanella piezotolerans (strain WP3 / JCM 13877)</name>
    <dbReference type="NCBI Taxonomy" id="225849"/>
    <lineage>
        <taxon>Bacteria</taxon>
        <taxon>Pseudomonadati</taxon>
        <taxon>Pseudomonadota</taxon>
        <taxon>Gammaproteobacteria</taxon>
        <taxon>Alteromonadales</taxon>
        <taxon>Shewanellaceae</taxon>
        <taxon>Shewanella</taxon>
    </lineage>
</organism>